<evidence type="ECO:0000313" key="4">
    <source>
        <dbReference type="Proteomes" id="UP000186594"/>
    </source>
</evidence>
<dbReference type="Proteomes" id="UP000186594">
    <property type="component" value="Unassembled WGS sequence"/>
</dbReference>
<organism evidence="3 4">
    <name type="scientific">Neolecta irregularis (strain DAH-3)</name>
    <dbReference type="NCBI Taxonomy" id="1198029"/>
    <lineage>
        <taxon>Eukaryota</taxon>
        <taxon>Fungi</taxon>
        <taxon>Dikarya</taxon>
        <taxon>Ascomycota</taxon>
        <taxon>Taphrinomycotina</taxon>
        <taxon>Neolectales</taxon>
        <taxon>Neolectaceae</taxon>
        <taxon>Neolecta</taxon>
    </lineage>
</organism>
<keyword evidence="2" id="KW-0812">Transmembrane</keyword>
<keyword evidence="4" id="KW-1185">Reference proteome</keyword>
<sequence length="185" mass="20372">MVLVKKSRKQSKLSIQPVQPPFAPTVSRRLPPSVLSIEEPQVEEVVYKESEPAPSLRYSQSSLLSSSSSVKHGPELPHVISKHAPLVVSSAKEDLVDPLQSTPTKVLKRKPVSSAAKTDVINENITGSSNKLGDRPPHPLFFPILGIFLAYVASNLIWPDISWIFMLLFPTMIIIGSQLWSRSGK</sequence>
<keyword evidence="2" id="KW-0472">Membrane</keyword>
<gene>
    <name evidence="3" type="ORF">NEOLI_004047</name>
</gene>
<feature type="compositionally biased region" description="Basic residues" evidence="1">
    <location>
        <begin position="1"/>
        <end position="11"/>
    </location>
</feature>
<proteinExistence type="predicted"/>
<evidence type="ECO:0000256" key="1">
    <source>
        <dbReference type="SAM" id="MobiDB-lite"/>
    </source>
</evidence>
<comment type="caution">
    <text evidence="3">The sequence shown here is derived from an EMBL/GenBank/DDBJ whole genome shotgun (WGS) entry which is preliminary data.</text>
</comment>
<dbReference type="EMBL" id="LXFE01003510">
    <property type="protein sequence ID" value="OLL22314.1"/>
    <property type="molecule type" value="Genomic_DNA"/>
</dbReference>
<evidence type="ECO:0000313" key="3">
    <source>
        <dbReference type="EMBL" id="OLL22314.1"/>
    </source>
</evidence>
<accession>A0A1U7LI44</accession>
<dbReference type="AlphaFoldDB" id="A0A1U7LI44"/>
<reference evidence="3 4" key="1">
    <citation type="submission" date="2016-04" db="EMBL/GenBank/DDBJ databases">
        <title>Evolutionary innovation and constraint leading to complex multicellularity in the Ascomycota.</title>
        <authorList>
            <person name="Cisse O."/>
            <person name="Nguyen A."/>
            <person name="Hewitt D.A."/>
            <person name="Jedd G."/>
            <person name="Stajich J.E."/>
        </authorList>
    </citation>
    <scope>NUCLEOTIDE SEQUENCE [LARGE SCALE GENOMIC DNA]</scope>
    <source>
        <strain evidence="3 4">DAH-3</strain>
    </source>
</reference>
<protein>
    <submittedName>
        <fullName evidence="3">Uncharacterized protein</fullName>
    </submittedName>
</protein>
<name>A0A1U7LI44_NEOID</name>
<evidence type="ECO:0000256" key="2">
    <source>
        <dbReference type="SAM" id="Phobius"/>
    </source>
</evidence>
<feature type="transmembrane region" description="Helical" evidence="2">
    <location>
        <begin position="140"/>
        <end position="157"/>
    </location>
</feature>
<feature type="transmembrane region" description="Helical" evidence="2">
    <location>
        <begin position="163"/>
        <end position="181"/>
    </location>
</feature>
<feature type="region of interest" description="Disordered" evidence="1">
    <location>
        <begin position="1"/>
        <end position="29"/>
    </location>
</feature>
<keyword evidence="2" id="KW-1133">Transmembrane helix</keyword>